<proteinExistence type="inferred from homology"/>
<comment type="subcellular location">
    <subcellularLocation>
        <location evidence="1">Nucleus</location>
        <location evidence="1">Nucleolus</location>
    </subcellularLocation>
</comment>
<dbReference type="Proteomes" id="UP000053257">
    <property type="component" value="Unassembled WGS sequence"/>
</dbReference>
<accession>A0A0C3NTC0</accession>
<keyword evidence="4" id="KW-0539">Nucleus</keyword>
<dbReference type="EMBL" id="KN840479">
    <property type="protein sequence ID" value="KIP08484.1"/>
    <property type="molecule type" value="Genomic_DNA"/>
</dbReference>
<evidence type="ECO:0000256" key="1">
    <source>
        <dbReference type="ARBA" id="ARBA00004604"/>
    </source>
</evidence>
<dbReference type="Pfam" id="PF09805">
    <property type="entry name" value="Nop25"/>
    <property type="match status" value="1"/>
</dbReference>
<feature type="compositionally biased region" description="Acidic residues" evidence="5">
    <location>
        <begin position="125"/>
        <end position="134"/>
    </location>
</feature>
<organism evidence="6 7">
    <name type="scientific">Phlebiopsis gigantea (strain 11061_1 CR5-6)</name>
    <name type="common">White-rot fungus</name>
    <name type="synonym">Peniophora gigantea</name>
    <dbReference type="NCBI Taxonomy" id="745531"/>
    <lineage>
        <taxon>Eukaryota</taxon>
        <taxon>Fungi</taxon>
        <taxon>Dikarya</taxon>
        <taxon>Basidiomycota</taxon>
        <taxon>Agaricomycotina</taxon>
        <taxon>Agaricomycetes</taxon>
        <taxon>Polyporales</taxon>
        <taxon>Phanerochaetaceae</taxon>
        <taxon>Phlebiopsis</taxon>
    </lineage>
</organism>
<feature type="compositionally biased region" description="Basic and acidic residues" evidence="5">
    <location>
        <begin position="164"/>
        <end position="173"/>
    </location>
</feature>
<dbReference type="STRING" id="745531.A0A0C3NTC0"/>
<dbReference type="AlphaFoldDB" id="A0A0C3NTC0"/>
<dbReference type="PANTHER" id="PTHR14577">
    <property type="entry name" value="NUCLEOLAR PROTEIN 12"/>
    <property type="match status" value="1"/>
</dbReference>
<feature type="compositionally biased region" description="Basic and acidic residues" evidence="5">
    <location>
        <begin position="52"/>
        <end position="78"/>
    </location>
</feature>
<dbReference type="GO" id="GO:0019843">
    <property type="term" value="F:rRNA binding"/>
    <property type="evidence" value="ECO:0007669"/>
    <property type="project" value="TreeGrafter"/>
</dbReference>
<sequence length="243" mass="27741">MAPSNLAVLTKSHKIIASKKRAKKEQVKEVLFDDDARREFLTGFHKRKVLKKEAAKEKAIQRDKGERQEARREKRQMLAERAVQNAREVEKAYGAEMSEHGSEDEWGGVGESSSRRKRKSRADEREEEYEDEEQLATVTVVEDFDPEELLHGPKQHAVMDEDSMDHNLPESRLSHTGSSISNPTQSKPKAEKKAPLRSSTKPKKVKYQTNAARKVERTKQQKRKLEKASRAGGKASRKRGGKR</sequence>
<evidence type="ECO:0000313" key="6">
    <source>
        <dbReference type="EMBL" id="KIP08484.1"/>
    </source>
</evidence>
<keyword evidence="7" id="KW-1185">Reference proteome</keyword>
<dbReference type="GO" id="GO:0005730">
    <property type="term" value="C:nucleolus"/>
    <property type="evidence" value="ECO:0007669"/>
    <property type="project" value="UniProtKB-SubCell"/>
</dbReference>
<feature type="compositionally biased region" description="Polar residues" evidence="5">
    <location>
        <begin position="174"/>
        <end position="187"/>
    </location>
</feature>
<evidence type="ECO:0000256" key="5">
    <source>
        <dbReference type="SAM" id="MobiDB-lite"/>
    </source>
</evidence>
<keyword evidence="3" id="KW-0175">Coiled coil</keyword>
<dbReference type="PANTHER" id="PTHR14577:SF0">
    <property type="entry name" value="NUCLEOLAR PROTEIN 12"/>
    <property type="match status" value="1"/>
</dbReference>
<evidence type="ECO:0008006" key="8">
    <source>
        <dbReference type="Google" id="ProtNLM"/>
    </source>
</evidence>
<evidence type="ECO:0000256" key="3">
    <source>
        <dbReference type="ARBA" id="ARBA00023054"/>
    </source>
</evidence>
<comment type="similarity">
    <text evidence="2">Belongs to the RRP17 family.</text>
</comment>
<feature type="compositionally biased region" description="Basic and acidic residues" evidence="5">
    <location>
        <begin position="87"/>
        <end position="103"/>
    </location>
</feature>
<gene>
    <name evidence="6" type="ORF">PHLGIDRAFT_117227</name>
</gene>
<protein>
    <recommendedName>
        <fullName evidence="8">Ribosomal RNA-processing protein 17</fullName>
    </recommendedName>
</protein>
<reference evidence="6 7" key="1">
    <citation type="journal article" date="2014" name="PLoS Genet.">
        <title>Analysis of the Phlebiopsis gigantea genome, transcriptome and secretome provides insight into its pioneer colonization strategies of wood.</title>
        <authorList>
            <person name="Hori C."/>
            <person name="Ishida T."/>
            <person name="Igarashi K."/>
            <person name="Samejima M."/>
            <person name="Suzuki H."/>
            <person name="Master E."/>
            <person name="Ferreira P."/>
            <person name="Ruiz-Duenas F.J."/>
            <person name="Held B."/>
            <person name="Canessa P."/>
            <person name="Larrondo L.F."/>
            <person name="Schmoll M."/>
            <person name="Druzhinina I.S."/>
            <person name="Kubicek C.P."/>
            <person name="Gaskell J.A."/>
            <person name="Kersten P."/>
            <person name="St John F."/>
            <person name="Glasner J."/>
            <person name="Sabat G."/>
            <person name="Splinter BonDurant S."/>
            <person name="Syed K."/>
            <person name="Yadav J."/>
            <person name="Mgbeahuruike A.C."/>
            <person name="Kovalchuk A."/>
            <person name="Asiegbu F.O."/>
            <person name="Lackner G."/>
            <person name="Hoffmeister D."/>
            <person name="Rencoret J."/>
            <person name="Gutierrez A."/>
            <person name="Sun H."/>
            <person name="Lindquist E."/>
            <person name="Barry K."/>
            <person name="Riley R."/>
            <person name="Grigoriev I.V."/>
            <person name="Henrissat B."/>
            <person name="Kues U."/>
            <person name="Berka R.M."/>
            <person name="Martinez A.T."/>
            <person name="Covert S.F."/>
            <person name="Blanchette R.A."/>
            <person name="Cullen D."/>
        </authorList>
    </citation>
    <scope>NUCLEOTIDE SEQUENCE [LARGE SCALE GENOMIC DNA]</scope>
    <source>
        <strain evidence="6 7">11061_1 CR5-6</strain>
    </source>
</reference>
<feature type="region of interest" description="Disordered" evidence="5">
    <location>
        <begin position="52"/>
        <end position="243"/>
    </location>
</feature>
<evidence type="ECO:0000313" key="7">
    <source>
        <dbReference type="Proteomes" id="UP000053257"/>
    </source>
</evidence>
<dbReference type="HOGENOM" id="CLU_083957_0_0_1"/>
<evidence type="ECO:0000256" key="2">
    <source>
        <dbReference type="ARBA" id="ARBA00007175"/>
    </source>
</evidence>
<name>A0A0C3NTC0_PHLG1</name>
<dbReference type="OrthoDB" id="551633at2759"/>
<evidence type="ECO:0000256" key="4">
    <source>
        <dbReference type="ARBA" id="ARBA00023242"/>
    </source>
</evidence>
<dbReference type="InterPro" id="IPR019186">
    <property type="entry name" value="Nucleolar_protein_12"/>
</dbReference>